<gene>
    <name evidence="4" type="ORF">LVIROSA_LOCUS7957</name>
</gene>
<keyword evidence="2" id="KW-1133">Transmembrane helix</keyword>
<accession>A0AAU9M8T5</accession>
<dbReference type="Proteomes" id="UP001157418">
    <property type="component" value="Unassembled WGS sequence"/>
</dbReference>
<sequence length="317" mass="37354">MIRSQNHDSVSSNKRINTCDHGSSTPWSNPNHDVLFLVMMKLGVIDFFAFNRVCKLWRSLSLSNKNMFMASKPPMLMYIRNTHYKKKEYWLEDFDGRNFKITLPHSRRTIYVGLTCCYLILYGWGTSDFWLVNPITRHELHFPFVPSDVYSSVSILRAILVFSSSISKYVFLITKRFSRQIWFSIAGKGDWNDVSSNFHILDIHAFKEKIYTLHYGSHPWDVRHICEMRLNPEPKLMLLKTKDFLKQELYYPKFVSSDEKLYVMETISTDSSNKIHELDFGEMRWVPFEETRDEYAFFNCAFGPGAAVKRMSFVDSQ</sequence>
<evidence type="ECO:0000313" key="4">
    <source>
        <dbReference type="EMBL" id="CAH1420499.1"/>
    </source>
</evidence>
<comment type="caution">
    <text evidence="4">The sequence shown here is derived from an EMBL/GenBank/DDBJ whole genome shotgun (WGS) entry which is preliminary data.</text>
</comment>
<name>A0AAU9M8T5_9ASTR</name>
<organism evidence="4 5">
    <name type="scientific">Lactuca virosa</name>
    <dbReference type="NCBI Taxonomy" id="75947"/>
    <lineage>
        <taxon>Eukaryota</taxon>
        <taxon>Viridiplantae</taxon>
        <taxon>Streptophyta</taxon>
        <taxon>Embryophyta</taxon>
        <taxon>Tracheophyta</taxon>
        <taxon>Spermatophyta</taxon>
        <taxon>Magnoliopsida</taxon>
        <taxon>eudicotyledons</taxon>
        <taxon>Gunneridae</taxon>
        <taxon>Pentapetalae</taxon>
        <taxon>asterids</taxon>
        <taxon>campanulids</taxon>
        <taxon>Asterales</taxon>
        <taxon>Asteraceae</taxon>
        <taxon>Cichorioideae</taxon>
        <taxon>Cichorieae</taxon>
        <taxon>Lactucinae</taxon>
        <taxon>Lactuca</taxon>
    </lineage>
</organism>
<evidence type="ECO:0000256" key="1">
    <source>
        <dbReference type="SAM" id="MobiDB-lite"/>
    </source>
</evidence>
<evidence type="ECO:0000256" key="2">
    <source>
        <dbReference type="SAM" id="Phobius"/>
    </source>
</evidence>
<feature type="domain" description="KIB1-4 beta-propeller" evidence="3">
    <location>
        <begin position="96"/>
        <end position="298"/>
    </location>
</feature>
<dbReference type="Pfam" id="PF03478">
    <property type="entry name" value="Beta-prop_KIB1-4"/>
    <property type="match status" value="1"/>
</dbReference>
<evidence type="ECO:0000313" key="5">
    <source>
        <dbReference type="Proteomes" id="UP001157418"/>
    </source>
</evidence>
<feature type="compositionally biased region" description="Polar residues" evidence="1">
    <location>
        <begin position="7"/>
        <end position="25"/>
    </location>
</feature>
<keyword evidence="2" id="KW-0812">Transmembrane</keyword>
<dbReference type="AlphaFoldDB" id="A0AAU9M8T5"/>
<dbReference type="PANTHER" id="PTHR45463">
    <property type="entry name" value="OS09G0392200 PROTEIN"/>
    <property type="match status" value="1"/>
</dbReference>
<feature type="transmembrane region" description="Helical" evidence="2">
    <location>
        <begin position="110"/>
        <end position="132"/>
    </location>
</feature>
<evidence type="ECO:0000259" key="3">
    <source>
        <dbReference type="Pfam" id="PF03478"/>
    </source>
</evidence>
<proteinExistence type="predicted"/>
<protein>
    <recommendedName>
        <fullName evidence="3">KIB1-4 beta-propeller domain-containing protein</fullName>
    </recommendedName>
</protein>
<dbReference type="EMBL" id="CAKMRJ010001109">
    <property type="protein sequence ID" value="CAH1420499.1"/>
    <property type="molecule type" value="Genomic_DNA"/>
</dbReference>
<reference evidence="4 5" key="1">
    <citation type="submission" date="2022-01" db="EMBL/GenBank/DDBJ databases">
        <authorList>
            <person name="Xiong W."/>
            <person name="Schranz E."/>
        </authorList>
    </citation>
    <scope>NUCLEOTIDE SEQUENCE [LARGE SCALE GENOMIC DNA]</scope>
</reference>
<feature type="transmembrane region" description="Helical" evidence="2">
    <location>
        <begin position="152"/>
        <end position="171"/>
    </location>
</feature>
<dbReference type="InterPro" id="IPR005174">
    <property type="entry name" value="KIB1-4_b-propeller"/>
</dbReference>
<keyword evidence="5" id="KW-1185">Reference proteome</keyword>
<dbReference type="PANTHER" id="PTHR45463:SF8">
    <property type="entry name" value="OS09G0392200 PROTEIN"/>
    <property type="match status" value="1"/>
</dbReference>
<feature type="region of interest" description="Disordered" evidence="1">
    <location>
        <begin position="1"/>
        <end position="25"/>
    </location>
</feature>
<keyword evidence="2" id="KW-0472">Membrane</keyword>